<evidence type="ECO:0000256" key="4">
    <source>
        <dbReference type="ARBA" id="ARBA00022491"/>
    </source>
</evidence>
<evidence type="ECO:0000256" key="1">
    <source>
        <dbReference type="ARBA" id="ARBA00004496"/>
    </source>
</evidence>
<feature type="region of interest" description="Disordered" evidence="7">
    <location>
        <begin position="106"/>
        <end position="129"/>
    </location>
</feature>
<dbReference type="AlphaFoldDB" id="A0A3N4JZQ8"/>
<evidence type="ECO:0000256" key="5">
    <source>
        <dbReference type="ARBA" id="ARBA00022845"/>
    </source>
</evidence>
<evidence type="ECO:0000256" key="7">
    <source>
        <dbReference type="SAM" id="MobiDB-lite"/>
    </source>
</evidence>
<dbReference type="GO" id="GO:0006446">
    <property type="term" value="P:regulation of translational initiation"/>
    <property type="evidence" value="ECO:0007669"/>
    <property type="project" value="TreeGrafter"/>
</dbReference>
<dbReference type="SUPFAM" id="SSF54495">
    <property type="entry name" value="UBC-like"/>
    <property type="match status" value="1"/>
</dbReference>
<dbReference type="Pfam" id="PF05773">
    <property type="entry name" value="RWD"/>
    <property type="match status" value="1"/>
</dbReference>
<evidence type="ECO:0000256" key="6">
    <source>
        <dbReference type="ARBA" id="ARBA00023016"/>
    </source>
</evidence>
<keyword evidence="5" id="KW-0810">Translation regulation</keyword>
<dbReference type="GO" id="GO:0140469">
    <property type="term" value="P:GCN2-mediated signaling"/>
    <property type="evidence" value="ECO:0007669"/>
    <property type="project" value="TreeGrafter"/>
</dbReference>
<dbReference type="EMBL" id="ML120361">
    <property type="protein sequence ID" value="RPB03874.1"/>
    <property type="molecule type" value="Genomic_DNA"/>
</dbReference>
<comment type="subcellular location">
    <subcellularLocation>
        <location evidence="1">Cytoplasm</location>
    </subcellularLocation>
</comment>
<dbReference type="Gene3D" id="3.30.230.30">
    <property type="entry name" value="Impact, N-terminal domain"/>
    <property type="match status" value="1"/>
</dbReference>
<evidence type="ECO:0000256" key="3">
    <source>
        <dbReference type="ARBA" id="ARBA00022490"/>
    </source>
</evidence>
<organism evidence="10 11">
    <name type="scientific">Choiromyces venosus 120613-1</name>
    <dbReference type="NCBI Taxonomy" id="1336337"/>
    <lineage>
        <taxon>Eukaryota</taxon>
        <taxon>Fungi</taxon>
        <taxon>Dikarya</taxon>
        <taxon>Ascomycota</taxon>
        <taxon>Pezizomycotina</taxon>
        <taxon>Pezizomycetes</taxon>
        <taxon>Pezizales</taxon>
        <taxon>Tuberaceae</taxon>
        <taxon>Choiromyces</taxon>
    </lineage>
</organism>
<evidence type="ECO:0000313" key="11">
    <source>
        <dbReference type="Proteomes" id="UP000276215"/>
    </source>
</evidence>
<evidence type="ECO:0000259" key="9">
    <source>
        <dbReference type="Pfam" id="PF05773"/>
    </source>
</evidence>
<dbReference type="OrthoDB" id="69641at2759"/>
<dbReference type="InterPro" id="IPR001498">
    <property type="entry name" value="Impact_N"/>
</dbReference>
<protein>
    <submittedName>
        <fullName evidence="10">UPF0029-domain-containing protein</fullName>
    </submittedName>
</protein>
<keyword evidence="11" id="KW-1185">Reference proteome</keyword>
<dbReference type="STRING" id="1336337.A0A3N4JZQ8"/>
<dbReference type="SUPFAM" id="SSF54211">
    <property type="entry name" value="Ribosomal protein S5 domain 2-like"/>
    <property type="match status" value="1"/>
</dbReference>
<gene>
    <name evidence="10" type="ORF">L873DRAFT_1826093</name>
</gene>
<evidence type="ECO:0000259" key="8">
    <source>
        <dbReference type="Pfam" id="PF01205"/>
    </source>
</evidence>
<name>A0A3N4JZQ8_9PEZI</name>
<dbReference type="GO" id="GO:0005737">
    <property type="term" value="C:cytoplasm"/>
    <property type="evidence" value="ECO:0007669"/>
    <property type="project" value="UniProtKB-SubCell"/>
</dbReference>
<evidence type="ECO:0000256" key="2">
    <source>
        <dbReference type="ARBA" id="ARBA00007665"/>
    </source>
</evidence>
<dbReference type="InterPro" id="IPR006575">
    <property type="entry name" value="RWD_dom"/>
</dbReference>
<keyword evidence="3" id="KW-0963">Cytoplasm</keyword>
<dbReference type="InterPro" id="IPR016135">
    <property type="entry name" value="UBQ-conjugating_enzyme/RWD"/>
</dbReference>
<comment type="similarity">
    <text evidence="2">Belongs to the IMPACT family.</text>
</comment>
<evidence type="ECO:0000313" key="10">
    <source>
        <dbReference type="EMBL" id="RPB03874.1"/>
    </source>
</evidence>
<dbReference type="Gene3D" id="3.10.110.10">
    <property type="entry name" value="Ubiquitin Conjugating Enzyme"/>
    <property type="match status" value="1"/>
</dbReference>
<dbReference type="InterPro" id="IPR020568">
    <property type="entry name" value="Ribosomal_Su5_D2-typ_SF"/>
</dbReference>
<accession>A0A3N4JZQ8</accession>
<dbReference type="PANTHER" id="PTHR16301">
    <property type="entry name" value="IMPACT-RELATED"/>
    <property type="match status" value="1"/>
</dbReference>
<dbReference type="InterPro" id="IPR036956">
    <property type="entry name" value="Impact_N_sf"/>
</dbReference>
<sequence length="281" mass="30607">MSNEDLTDEISALNSIYTPDTITPCSTATTSPKTYTLTLPTQIQQTLTLSFPDTYPNDPPTVHGTSNVPGAAGFARDVLGQVFRAGEVCLFDFVEGLVEVLQAQGEPAQAEETVQEQEEGKENGEGEQGLEQDPWIIAPPLTEKKSVFIARAILVSSPDQAKTYLRGLLTDKKIAKATHNISAYRIKDTLKNVTFQDNDDDGETAAGGRLAHLLQVMDVWDVLVVVSRWYGGVKLGPDRFRCINAAAREALVLGGWVKEEVKKAGKGGKGWGYRGVHRAFE</sequence>
<feature type="domain" description="RWD" evidence="9">
    <location>
        <begin position="4"/>
        <end position="100"/>
    </location>
</feature>
<keyword evidence="6" id="KW-0346">Stress response</keyword>
<dbReference type="Pfam" id="PF01205">
    <property type="entry name" value="Impact_N"/>
    <property type="match status" value="1"/>
</dbReference>
<proteinExistence type="inferred from homology"/>
<dbReference type="PANTHER" id="PTHR16301:SF25">
    <property type="entry name" value="PROTEIN IMPACT"/>
    <property type="match status" value="1"/>
</dbReference>
<keyword evidence="4" id="KW-0678">Repressor</keyword>
<reference evidence="10 11" key="1">
    <citation type="journal article" date="2018" name="Nat. Ecol. Evol.">
        <title>Pezizomycetes genomes reveal the molecular basis of ectomycorrhizal truffle lifestyle.</title>
        <authorList>
            <person name="Murat C."/>
            <person name="Payen T."/>
            <person name="Noel B."/>
            <person name="Kuo A."/>
            <person name="Morin E."/>
            <person name="Chen J."/>
            <person name="Kohler A."/>
            <person name="Krizsan K."/>
            <person name="Balestrini R."/>
            <person name="Da Silva C."/>
            <person name="Montanini B."/>
            <person name="Hainaut M."/>
            <person name="Levati E."/>
            <person name="Barry K.W."/>
            <person name="Belfiori B."/>
            <person name="Cichocki N."/>
            <person name="Clum A."/>
            <person name="Dockter R.B."/>
            <person name="Fauchery L."/>
            <person name="Guy J."/>
            <person name="Iotti M."/>
            <person name="Le Tacon F."/>
            <person name="Lindquist E.A."/>
            <person name="Lipzen A."/>
            <person name="Malagnac F."/>
            <person name="Mello A."/>
            <person name="Molinier V."/>
            <person name="Miyauchi S."/>
            <person name="Poulain J."/>
            <person name="Riccioni C."/>
            <person name="Rubini A."/>
            <person name="Sitrit Y."/>
            <person name="Splivallo R."/>
            <person name="Traeger S."/>
            <person name="Wang M."/>
            <person name="Zifcakova L."/>
            <person name="Wipf D."/>
            <person name="Zambonelli A."/>
            <person name="Paolocci F."/>
            <person name="Nowrousian M."/>
            <person name="Ottonello S."/>
            <person name="Baldrian P."/>
            <person name="Spatafora J.W."/>
            <person name="Henrissat B."/>
            <person name="Nagy L.G."/>
            <person name="Aury J.M."/>
            <person name="Wincker P."/>
            <person name="Grigoriev I.V."/>
            <person name="Bonfante P."/>
            <person name="Martin F.M."/>
        </authorList>
    </citation>
    <scope>NUCLEOTIDE SEQUENCE [LARGE SCALE GENOMIC DNA]</scope>
    <source>
        <strain evidence="10 11">120613-1</strain>
    </source>
</reference>
<feature type="domain" description="Impact N-terminal" evidence="8">
    <location>
        <begin position="144"/>
        <end position="251"/>
    </location>
</feature>
<dbReference type="Proteomes" id="UP000276215">
    <property type="component" value="Unassembled WGS sequence"/>
</dbReference>
<dbReference type="InterPro" id="IPR023582">
    <property type="entry name" value="Impact"/>
</dbReference>